<evidence type="ECO:0000313" key="5">
    <source>
        <dbReference type="Proteomes" id="UP001207930"/>
    </source>
</evidence>
<dbReference type="InterPro" id="IPR059226">
    <property type="entry name" value="Choice_anch_Q_dom"/>
</dbReference>
<evidence type="ECO:0000259" key="3">
    <source>
        <dbReference type="PROSITE" id="PS51820"/>
    </source>
</evidence>
<evidence type="ECO:0000313" key="4">
    <source>
        <dbReference type="EMBL" id="MCW1885485.1"/>
    </source>
</evidence>
<evidence type="ECO:0000256" key="2">
    <source>
        <dbReference type="SAM" id="SignalP"/>
    </source>
</evidence>
<dbReference type="SMART" id="SM00710">
    <property type="entry name" value="PbH1"/>
    <property type="match status" value="7"/>
</dbReference>
<dbReference type="SUPFAM" id="SSF69318">
    <property type="entry name" value="Integrin alpha N-terminal domain"/>
    <property type="match status" value="1"/>
</dbReference>
<organism evidence="4 5">
    <name type="scientific">Luteolibacter flavescens</name>
    <dbReference type="NCBI Taxonomy" id="1859460"/>
    <lineage>
        <taxon>Bacteria</taxon>
        <taxon>Pseudomonadati</taxon>
        <taxon>Verrucomicrobiota</taxon>
        <taxon>Verrucomicrobiia</taxon>
        <taxon>Verrucomicrobiales</taxon>
        <taxon>Verrucomicrobiaceae</taxon>
        <taxon>Luteolibacter</taxon>
    </lineage>
</organism>
<comment type="caution">
    <text evidence="4">The sequence shown here is derived from an EMBL/GenBank/DDBJ whole genome shotgun (WGS) entry which is preliminary data.</text>
</comment>
<dbReference type="SUPFAM" id="SSF51126">
    <property type="entry name" value="Pectin lyase-like"/>
    <property type="match status" value="2"/>
</dbReference>
<dbReference type="Pfam" id="PF13517">
    <property type="entry name" value="FG-GAP_3"/>
    <property type="match status" value="3"/>
</dbReference>
<dbReference type="RefSeq" id="WP_264501442.1">
    <property type="nucleotide sequence ID" value="NZ_JAPDDS010000006.1"/>
</dbReference>
<dbReference type="Gene3D" id="2.130.10.130">
    <property type="entry name" value="Integrin alpha, N-terminal"/>
    <property type="match status" value="1"/>
</dbReference>
<dbReference type="InterPro" id="IPR011658">
    <property type="entry name" value="PA14_dom"/>
</dbReference>
<dbReference type="InterPro" id="IPR037524">
    <property type="entry name" value="PA14/GLEYA"/>
</dbReference>
<feature type="chain" id="PRO_5047215545" evidence="2">
    <location>
        <begin position="29"/>
        <end position="1713"/>
    </location>
</feature>
<dbReference type="PROSITE" id="PS51820">
    <property type="entry name" value="PA14"/>
    <property type="match status" value="1"/>
</dbReference>
<dbReference type="InterPro" id="IPR028994">
    <property type="entry name" value="Integrin_alpha_N"/>
</dbReference>
<dbReference type="EMBL" id="JAPDDS010000006">
    <property type="protein sequence ID" value="MCW1885485.1"/>
    <property type="molecule type" value="Genomic_DNA"/>
</dbReference>
<dbReference type="Proteomes" id="UP001207930">
    <property type="component" value="Unassembled WGS sequence"/>
</dbReference>
<dbReference type="Gene3D" id="2.160.20.10">
    <property type="entry name" value="Single-stranded right-handed beta-helix, Pectin lyase-like"/>
    <property type="match status" value="1"/>
</dbReference>
<gene>
    <name evidence="4" type="ORF">OKA04_12165</name>
</gene>
<evidence type="ECO:0000256" key="1">
    <source>
        <dbReference type="ARBA" id="ARBA00022729"/>
    </source>
</evidence>
<keyword evidence="1 2" id="KW-0732">Signal</keyword>
<keyword evidence="5" id="KW-1185">Reference proteome</keyword>
<proteinExistence type="predicted"/>
<dbReference type="SUPFAM" id="SSF49313">
    <property type="entry name" value="Cadherin-like"/>
    <property type="match status" value="1"/>
</dbReference>
<accession>A0ABT3FPI4</accession>
<feature type="signal peptide" evidence="2">
    <location>
        <begin position="1"/>
        <end position="28"/>
    </location>
</feature>
<dbReference type="InterPro" id="IPR011050">
    <property type="entry name" value="Pectin_lyase_fold/virulence"/>
</dbReference>
<dbReference type="PANTHER" id="PTHR46580:SF4">
    <property type="entry name" value="ATP_GTP-BINDING PROTEIN"/>
    <property type="match status" value="1"/>
</dbReference>
<dbReference type="Pfam" id="PF07691">
    <property type="entry name" value="PA14"/>
    <property type="match status" value="1"/>
</dbReference>
<name>A0ABT3FPI4_9BACT</name>
<dbReference type="Pfam" id="PF05345">
    <property type="entry name" value="He_PIG"/>
    <property type="match status" value="1"/>
</dbReference>
<dbReference type="InterPro" id="IPR013517">
    <property type="entry name" value="FG-GAP"/>
</dbReference>
<dbReference type="InterPro" id="IPR013783">
    <property type="entry name" value="Ig-like_fold"/>
</dbReference>
<dbReference type="SMART" id="SM00758">
    <property type="entry name" value="PA14"/>
    <property type="match status" value="1"/>
</dbReference>
<dbReference type="InterPro" id="IPR006626">
    <property type="entry name" value="PbH1"/>
</dbReference>
<sequence>MTAFPRFPASRFLPGWLSALAMTAGLHAANPDLRYHLRSNEVTFPPNSNYATALADVNHDGKLDMVRTIHSSQVAVALGTGTGTFGTATFFNTGDSPTQVKVARVNGDAHPDIIVGNLGDATISVLLGDGNGGFLPQQVTDLGLRAVSMEIVDFNQDGKADIIATGYLNHAMEGLVTTLTGNGDGTFTQRNTFDASARTRYTMTRSLSVADLNGDSRPDFVVSAPNGGRTVISFLNQGNGTFARHREMQMPGPTGRTALGDFNGDGKTDLAVLLVADESGNLPAGQNVGVVMGNGDGTFGSIFNNGTVYGVNGVAIYGAGPANDTFVPAHASLLATNMDGDGRADLVFWADSSVVLESYAVILRGQADGSFTFGTRKPLNRGGFQLNTGDLDGDGAQDIVSSLGNSITEMLLTHVVPPQFTSAPSVSLRVHSPLTHSITASGTPAPVITMTGNLPQGVNFNPQGALIGNPASGTAGTYPLTFTARNEFGQTATQSFELVVTAGAVPPAITSTNAATFQVGMNSQFNITTTGDPAPVVQVSGTLPTGITAGYSDLHGTAALGSEGTYPLTITARNDFGETVTQAFTLYVVQEDLTVTTAVDEDDGSPDPTLGTGRSLREAINRANSFTGPQTITFSPALAGQTLQVTQSTNGTAFTVTKNLTIRGLPGDEGITLDGNGGSFRMFMVNGNLAISDLTISGCHGDSGSAVFNSGTLLIERCTLRNNRSARSGGAIFNSWEKNARIVNCTITNNHTLLSGAIDSQGRAEIVNTTICGNTADRIAIHAAGLSSSGSANWVTLTNSIVVNNTNAYNGNASDLSGHALTAASSHNLIGTGGSSNLTDGVNGNIVGVTEPGLGELADNGGPTLTFALLEGSPAADAGTVTGAAATDQRGRPRVRFTGVDIGAYERGLESYGTILTAGNAEWYLGPVAIGSELRVYRQEPGQPAVWIGGGLGEEIGKAATGTVLVRRADGSVEARAGSATGAGSAWQVMAHVIAGDGATWFLLNEGGTADHAVYRWAEGDGPVFADASGVQLYPRANGEVLLRNAAGNCYERIGSADGIGSVWQVLAPSLVVTTLVDEDDGASVPELGTGTSLREALYHAEKRAGTDVITFAPELSGTITMSTQWNNAGTASAMEVYNHDVAIVGPTSGSRITLAIAPGVQLRHFHVSSGSSLRLENLTLTGGRTIDHGGSIWSHGALTVRGCTFTGNHAGTEGGAIQSWGESPLFLAENSTFTGNTSANHASALGIGATQATLRHVTISGNTGPNGPLWIYQTAVTMVNSILAGNSTDGVVTSGGNGSGTFSAQSTNNLVGAGGSGGLVNGVKGNLTGVTASQLRLDILSDNGGPTPTMALRPGSIANNGGISIPGTRIDQRGVARAGNTGLLGHYYALATTPTTTLLTAPGALEALTPVATLSTPRIDFGAGTETTAGDGSVLDRGESGGNIFGGLGIPLAVDNVAALWTGFITVPETATYRFTTRSDDGSVLAIDGNVVVDNNGAHSVRNVSGTVQLTAGRHALWIGYYEAAVGAAMQVSWEQIDGTAPFARQIIPPQALSWGDAPDIGAFESGSNAPATPLDDWRFLHGLAANGSQDNGSPSADGVENLLKYAFNMAPDAGDLDSANLSVMPEGGSAGLPRIYPDAQGRLVIEFVRRKAASSPVITYTVETGSSLDALHALEIAPVATVSIDGTWERVTFIDPATGPKRFGRVRVTTF</sequence>
<feature type="domain" description="PA14" evidence="3">
    <location>
        <begin position="1413"/>
        <end position="1553"/>
    </location>
</feature>
<dbReference type="InterPro" id="IPR015919">
    <property type="entry name" value="Cadherin-like_sf"/>
</dbReference>
<dbReference type="NCBIfam" id="NF041518">
    <property type="entry name" value="choice_anch_Q"/>
    <property type="match status" value="2"/>
</dbReference>
<dbReference type="InterPro" id="IPR012334">
    <property type="entry name" value="Pectin_lyas_fold"/>
</dbReference>
<dbReference type="SUPFAM" id="SSF56988">
    <property type="entry name" value="Anthrax protective antigen"/>
    <property type="match status" value="1"/>
</dbReference>
<dbReference type="Gene3D" id="2.30.30.100">
    <property type="match status" value="2"/>
</dbReference>
<dbReference type="Gene3D" id="2.60.40.10">
    <property type="entry name" value="Immunoglobulins"/>
    <property type="match status" value="2"/>
</dbReference>
<dbReference type="Gene3D" id="3.90.182.10">
    <property type="entry name" value="Toxin - Anthrax Protective Antigen,domain 1"/>
    <property type="match status" value="1"/>
</dbReference>
<reference evidence="4 5" key="1">
    <citation type="submission" date="2022-10" db="EMBL/GenBank/DDBJ databases">
        <title>Luteolibacter flavescens strain MCCC 1K03193, whole genome shotgun sequencing project.</title>
        <authorList>
            <person name="Zhao G."/>
            <person name="Shen L."/>
        </authorList>
    </citation>
    <scope>NUCLEOTIDE SEQUENCE [LARGE SCALE GENOMIC DNA]</scope>
    <source>
        <strain evidence="4 5">MCCC 1K03193</strain>
    </source>
</reference>
<dbReference type="PANTHER" id="PTHR46580">
    <property type="entry name" value="SENSOR KINASE-RELATED"/>
    <property type="match status" value="1"/>
</dbReference>
<protein>
    <submittedName>
        <fullName evidence="4">FG-GAP-like repeat-containing protein</fullName>
    </submittedName>
</protein>